<evidence type="ECO:0000313" key="2">
    <source>
        <dbReference type="Proteomes" id="UP001500227"/>
    </source>
</evidence>
<organism evidence="1 2">
    <name type="scientific">Paenalcaligenes hermetiae</name>
    <dbReference type="NCBI Taxonomy" id="1157987"/>
    <lineage>
        <taxon>Bacteria</taxon>
        <taxon>Pseudomonadati</taxon>
        <taxon>Pseudomonadota</taxon>
        <taxon>Betaproteobacteria</taxon>
        <taxon>Burkholderiales</taxon>
        <taxon>Alcaligenaceae</taxon>
        <taxon>Paenalcaligenes</taxon>
    </lineage>
</organism>
<dbReference type="RefSeq" id="WP_260649685.1">
    <property type="nucleotide sequence ID" value="NZ_BAABKD010000011.1"/>
</dbReference>
<sequence>MSNASFLSSYYEQLTQRPYAYDWYAVLRQLENHYPLKKPLGRNLLPAHEPIRLGQHPSLAFAPATLQRATYKNQQLHVHIASFGLFGPNGALPLHLTEYAYQRLHHHHDATFTQFANLFHHRLISLFYRAWADNQCALSLDHPTETFSHYVAQLARIPYPPQGSPELIAPHARLYFSGLLAQSRRNAAGLVQLLRDFFTVPVQLQNHIPQWISLPKTQQWRLGTGVLGEHPLGKKYYDAQYKFRLQLGPLSYGQFHYFLPTQRGYLQLRQWVQDYIGLELAWELQLILQQHEVQGVRLGKPQPLGLATWLGQRPKALGHAKDVII</sequence>
<dbReference type="EMBL" id="BAABKD010000011">
    <property type="protein sequence ID" value="GAA5093007.1"/>
    <property type="molecule type" value="Genomic_DNA"/>
</dbReference>
<evidence type="ECO:0000313" key="1">
    <source>
        <dbReference type="EMBL" id="GAA5093007.1"/>
    </source>
</evidence>
<protein>
    <submittedName>
        <fullName evidence="1">Type VI secretion system baseplate subunit TssG</fullName>
    </submittedName>
</protein>
<dbReference type="PANTHER" id="PTHR35564:SF4">
    <property type="entry name" value="CYTOPLASMIC PROTEIN"/>
    <property type="match status" value="1"/>
</dbReference>
<accession>A0ABP9MA11</accession>
<reference evidence="2" key="1">
    <citation type="journal article" date="2019" name="Int. J. Syst. Evol. Microbiol.">
        <title>The Global Catalogue of Microorganisms (GCM) 10K type strain sequencing project: providing services to taxonomists for standard genome sequencing and annotation.</title>
        <authorList>
            <consortium name="The Broad Institute Genomics Platform"/>
            <consortium name="The Broad Institute Genome Sequencing Center for Infectious Disease"/>
            <person name="Wu L."/>
            <person name="Ma J."/>
        </authorList>
    </citation>
    <scope>NUCLEOTIDE SEQUENCE [LARGE SCALE GENOMIC DNA]</scope>
    <source>
        <strain evidence="2">JCM 18423</strain>
    </source>
</reference>
<proteinExistence type="predicted"/>
<dbReference type="PANTHER" id="PTHR35564">
    <property type="match status" value="1"/>
</dbReference>
<keyword evidence="2" id="KW-1185">Reference proteome</keyword>
<dbReference type="Pfam" id="PF06996">
    <property type="entry name" value="T6SS_TssG"/>
    <property type="match status" value="1"/>
</dbReference>
<gene>
    <name evidence="1" type="primary">tssG</name>
    <name evidence="1" type="ORF">GCM10023337_21250</name>
</gene>
<dbReference type="Proteomes" id="UP001500227">
    <property type="component" value="Unassembled WGS sequence"/>
</dbReference>
<comment type="caution">
    <text evidence="1">The sequence shown here is derived from an EMBL/GenBank/DDBJ whole genome shotgun (WGS) entry which is preliminary data.</text>
</comment>
<dbReference type="InterPro" id="IPR010732">
    <property type="entry name" value="T6SS_TssG-like"/>
</dbReference>
<dbReference type="NCBIfam" id="TIGR03347">
    <property type="entry name" value="VI_chp_1"/>
    <property type="match status" value="1"/>
</dbReference>
<name>A0ABP9MA11_9BURK</name>